<dbReference type="PANTHER" id="PTHR43143">
    <property type="entry name" value="METALLOPHOSPHOESTERASE, CALCINEURIN SUPERFAMILY"/>
    <property type="match status" value="1"/>
</dbReference>
<organism evidence="5 6">
    <name type="scientific">Dysgonomonas hofstadii</name>
    <dbReference type="NCBI Taxonomy" id="637886"/>
    <lineage>
        <taxon>Bacteria</taxon>
        <taxon>Pseudomonadati</taxon>
        <taxon>Bacteroidota</taxon>
        <taxon>Bacteroidia</taxon>
        <taxon>Bacteroidales</taxon>
        <taxon>Dysgonomonadaceae</taxon>
        <taxon>Dysgonomonas</taxon>
    </lineage>
</organism>
<sequence length="527" mass="60374">MKKLLLITFLLTSLFNLSAQQLAKGYVFEDINNNGQKEKKEKGIADVAVSNGTDVVLTDSEGKYTLPVGDDNIIFVIKPTGYKIPVNEYNFLQFYYIHKPKGSPSSFFYKGVEPTGELPKSIDFGLIRYNEPEVYSSFIFGDSQVYSEQEVEYFIKGIVNEAKERSGLSFGITLGDLVGDNLNLHLLYKEAIKQMGLPWYNVIGNHDMNYDAKEDIFSDETFESNFGPANYSFNYGKVHYIVLDDILYPNPVTGKGYLGGLREDQLKFVENDLKFVQPDQLIIISMHIPLFDRQDKDAFRETDRQQLYSLLNSYPNVLVLSAHTHIQSHNFIGKEDGLDREKPIHEYNVGTSCGDWYSGVLNAKGLPTSTMRDGTPQGYAIINIKGDKYTLDYKVAGQPDDYQISIYNPKVVPYKGRWITSGIYANFFMGSDNDNVEYRVDDGTWTKMTKIDDYDPAYYRYMQDWDYLDEVKPVRRPSNAQICRHLWRASIPSNLPIGEHRIEVRATDMFGRVFTQNSTYKIKELPK</sequence>
<dbReference type="Gene3D" id="3.60.21.10">
    <property type="match status" value="1"/>
</dbReference>
<dbReference type="GO" id="GO:0016787">
    <property type="term" value="F:hydrolase activity"/>
    <property type="evidence" value="ECO:0007669"/>
    <property type="project" value="InterPro"/>
</dbReference>
<dbReference type="InterPro" id="IPR032285">
    <property type="entry name" value="Metallophos_N"/>
</dbReference>
<accession>A0A840CJG7</accession>
<dbReference type="SUPFAM" id="SSF117074">
    <property type="entry name" value="Hypothetical protein PA1324"/>
    <property type="match status" value="1"/>
</dbReference>
<dbReference type="Pfam" id="PF16370">
    <property type="entry name" value="MetallophosC"/>
    <property type="match status" value="1"/>
</dbReference>
<evidence type="ECO:0000259" key="3">
    <source>
        <dbReference type="Pfam" id="PF16370"/>
    </source>
</evidence>
<gene>
    <name evidence="5" type="ORF">GGR21_000706</name>
</gene>
<keyword evidence="6" id="KW-1185">Reference proteome</keyword>
<dbReference type="InterPro" id="IPR004843">
    <property type="entry name" value="Calcineurin-like_PHP"/>
</dbReference>
<evidence type="ECO:0000256" key="1">
    <source>
        <dbReference type="SAM" id="SignalP"/>
    </source>
</evidence>
<dbReference type="CDD" id="cd00838">
    <property type="entry name" value="MPP_superfamily"/>
    <property type="match status" value="1"/>
</dbReference>
<dbReference type="SUPFAM" id="SSF56300">
    <property type="entry name" value="Metallo-dependent phosphatases"/>
    <property type="match status" value="1"/>
</dbReference>
<reference evidence="5 6" key="1">
    <citation type="submission" date="2020-08" db="EMBL/GenBank/DDBJ databases">
        <title>Genomic Encyclopedia of Type Strains, Phase IV (KMG-IV): sequencing the most valuable type-strain genomes for metagenomic binning, comparative biology and taxonomic classification.</title>
        <authorList>
            <person name="Goeker M."/>
        </authorList>
    </citation>
    <scope>NUCLEOTIDE SEQUENCE [LARGE SCALE GENOMIC DNA]</scope>
    <source>
        <strain evidence="5 6">DSM 104969</strain>
    </source>
</reference>
<dbReference type="AlphaFoldDB" id="A0A840CJG7"/>
<feature type="domain" description="Calcineurin-like phosphoesterase C-terminal" evidence="3">
    <location>
        <begin position="346"/>
        <end position="514"/>
    </location>
</feature>
<name>A0A840CJG7_9BACT</name>
<feature type="domain" description="Calcineurin-like phosphoesterase" evidence="2">
    <location>
        <begin position="172"/>
        <end position="326"/>
    </location>
</feature>
<protein>
    <recommendedName>
        <fullName evidence="7">Calcineurin-like phosphoesterase</fullName>
    </recommendedName>
</protein>
<dbReference type="Pfam" id="PF16371">
    <property type="entry name" value="MetallophosN"/>
    <property type="match status" value="1"/>
</dbReference>
<evidence type="ECO:0000259" key="2">
    <source>
        <dbReference type="Pfam" id="PF00149"/>
    </source>
</evidence>
<dbReference type="RefSeq" id="WP_183305762.1">
    <property type="nucleotide sequence ID" value="NZ_JACIEP010000002.1"/>
</dbReference>
<evidence type="ECO:0000259" key="4">
    <source>
        <dbReference type="Pfam" id="PF16371"/>
    </source>
</evidence>
<dbReference type="Proteomes" id="UP000555103">
    <property type="component" value="Unassembled WGS sequence"/>
</dbReference>
<feature type="chain" id="PRO_5032878931" description="Calcineurin-like phosphoesterase" evidence="1">
    <location>
        <begin position="20"/>
        <end position="527"/>
    </location>
</feature>
<comment type="caution">
    <text evidence="5">The sequence shown here is derived from an EMBL/GenBank/DDBJ whole genome shotgun (WGS) entry which is preliminary data.</text>
</comment>
<dbReference type="PANTHER" id="PTHR43143:SF6">
    <property type="entry name" value="BLL3016 PROTEIN"/>
    <property type="match status" value="1"/>
</dbReference>
<evidence type="ECO:0008006" key="7">
    <source>
        <dbReference type="Google" id="ProtNLM"/>
    </source>
</evidence>
<keyword evidence="1" id="KW-0732">Signal</keyword>
<proteinExistence type="predicted"/>
<dbReference type="EMBL" id="JACIEP010000002">
    <property type="protein sequence ID" value="MBB4034819.1"/>
    <property type="molecule type" value="Genomic_DNA"/>
</dbReference>
<evidence type="ECO:0000313" key="6">
    <source>
        <dbReference type="Proteomes" id="UP000555103"/>
    </source>
</evidence>
<dbReference type="InterPro" id="IPR032288">
    <property type="entry name" value="Metallophos_C"/>
</dbReference>
<dbReference type="Gene3D" id="2.60.40.10">
    <property type="entry name" value="Immunoglobulins"/>
    <property type="match status" value="1"/>
</dbReference>
<feature type="signal peptide" evidence="1">
    <location>
        <begin position="1"/>
        <end position="19"/>
    </location>
</feature>
<dbReference type="Pfam" id="PF00149">
    <property type="entry name" value="Metallophos"/>
    <property type="match status" value="1"/>
</dbReference>
<feature type="domain" description="Calcineurin-like phosphoesterase N-terminal" evidence="4">
    <location>
        <begin position="36"/>
        <end position="102"/>
    </location>
</feature>
<dbReference type="InterPro" id="IPR013783">
    <property type="entry name" value="Ig-like_fold"/>
</dbReference>
<dbReference type="InterPro" id="IPR029052">
    <property type="entry name" value="Metallo-depent_PP-like"/>
</dbReference>
<dbReference type="InterPro" id="IPR051918">
    <property type="entry name" value="STPP_CPPED1"/>
</dbReference>
<evidence type="ECO:0000313" key="5">
    <source>
        <dbReference type="EMBL" id="MBB4034819.1"/>
    </source>
</evidence>